<name>A0ABQ5BT44_9ASTR</name>
<feature type="compositionally biased region" description="Polar residues" evidence="1">
    <location>
        <begin position="19"/>
        <end position="44"/>
    </location>
</feature>
<reference evidence="2" key="1">
    <citation type="journal article" date="2022" name="Int. J. Mol. Sci.">
        <title>Draft Genome of Tanacetum Coccineum: Genomic Comparison of Closely Related Tanacetum-Family Plants.</title>
        <authorList>
            <person name="Yamashiro T."/>
            <person name="Shiraishi A."/>
            <person name="Nakayama K."/>
            <person name="Satake H."/>
        </authorList>
    </citation>
    <scope>NUCLEOTIDE SEQUENCE</scope>
</reference>
<feature type="region of interest" description="Disordered" evidence="1">
    <location>
        <begin position="164"/>
        <end position="200"/>
    </location>
</feature>
<gene>
    <name evidence="2" type="ORF">Tco_0875713</name>
</gene>
<feature type="compositionally biased region" description="Low complexity" evidence="1">
    <location>
        <begin position="182"/>
        <end position="195"/>
    </location>
</feature>
<evidence type="ECO:0000256" key="1">
    <source>
        <dbReference type="SAM" id="MobiDB-lite"/>
    </source>
</evidence>
<reference evidence="2" key="2">
    <citation type="submission" date="2022-01" db="EMBL/GenBank/DDBJ databases">
        <authorList>
            <person name="Yamashiro T."/>
            <person name="Shiraishi A."/>
            <person name="Satake H."/>
            <person name="Nakayama K."/>
        </authorList>
    </citation>
    <scope>NUCLEOTIDE SEQUENCE</scope>
</reference>
<proteinExistence type="predicted"/>
<accession>A0ABQ5BT44</accession>
<evidence type="ECO:0000313" key="2">
    <source>
        <dbReference type="EMBL" id="GJT17007.1"/>
    </source>
</evidence>
<dbReference type="EMBL" id="BQNB010013522">
    <property type="protein sequence ID" value="GJT17007.1"/>
    <property type="molecule type" value="Genomic_DNA"/>
</dbReference>
<protein>
    <submittedName>
        <fullName evidence="2">Uncharacterized protein</fullName>
    </submittedName>
</protein>
<comment type="caution">
    <text evidence="2">The sequence shown here is derived from an EMBL/GenBank/DDBJ whole genome shotgun (WGS) entry which is preliminary data.</text>
</comment>
<evidence type="ECO:0000313" key="3">
    <source>
        <dbReference type="Proteomes" id="UP001151760"/>
    </source>
</evidence>
<sequence>MANVTSLLISLCNNFKDSASTSNSGTLPSQSITNPRTKQLQSAEHSTRSAKKTVNIEIQDLNSPRPIPSKLPYPERMKIQSLNDALCRNSAESSKMVYNSMPKRTKARAVNSRRSLINHRYVLKWVSLSSMRTKFRENARRSGKHLASLRLRWLEALTPTSENDTRAATSFNYPHPMDDPFSGSTTNTLPPSSSPMKTSDNFEKFADELAPLDSLPPGNNDLTLKKDLHKENFQFCSNPLFEFDDNFKSSNINSLFEENDKDVEIKSSSSFTLTSLEESEFEAYLEKDSIPLGIDLTLPPTLEVSSSNPTSPTLTEEKVCSWKMPMFFLLVRFVWKMMNQNLIRKKVICLLATYLHQKPKPLSRPQEVEEIKEKEDEVSSDVPIHTIVMPIRITFDNPLLLMIIFFETKRI</sequence>
<feature type="region of interest" description="Disordered" evidence="1">
    <location>
        <begin position="19"/>
        <end position="51"/>
    </location>
</feature>
<organism evidence="2 3">
    <name type="scientific">Tanacetum coccineum</name>
    <dbReference type="NCBI Taxonomy" id="301880"/>
    <lineage>
        <taxon>Eukaryota</taxon>
        <taxon>Viridiplantae</taxon>
        <taxon>Streptophyta</taxon>
        <taxon>Embryophyta</taxon>
        <taxon>Tracheophyta</taxon>
        <taxon>Spermatophyta</taxon>
        <taxon>Magnoliopsida</taxon>
        <taxon>eudicotyledons</taxon>
        <taxon>Gunneridae</taxon>
        <taxon>Pentapetalae</taxon>
        <taxon>asterids</taxon>
        <taxon>campanulids</taxon>
        <taxon>Asterales</taxon>
        <taxon>Asteraceae</taxon>
        <taxon>Asteroideae</taxon>
        <taxon>Anthemideae</taxon>
        <taxon>Anthemidinae</taxon>
        <taxon>Tanacetum</taxon>
    </lineage>
</organism>
<dbReference type="Proteomes" id="UP001151760">
    <property type="component" value="Unassembled WGS sequence"/>
</dbReference>
<keyword evidence="3" id="KW-1185">Reference proteome</keyword>